<dbReference type="PANTHER" id="PTHR23417:SF14">
    <property type="entry name" value="PENTACOTRIPEPTIDE-REPEAT REGION OF PRORP DOMAIN-CONTAINING PROTEIN"/>
    <property type="match status" value="1"/>
</dbReference>
<proteinExistence type="inferred from homology"/>
<dbReference type="Pfam" id="PF02390">
    <property type="entry name" value="Methyltransf_4"/>
    <property type="match status" value="1"/>
</dbReference>
<comment type="caution">
    <text evidence="7">Lacks conserved residue(s) required for the propagation of feature annotation.</text>
</comment>
<feature type="binding site" evidence="7">
    <location>
        <position position="152"/>
    </location>
    <ligand>
        <name>S-adenosyl-L-methionine</name>
        <dbReference type="ChEBI" id="CHEBI:59789"/>
    </ligand>
</feature>
<keyword evidence="5 7" id="KW-0949">S-adenosyl-L-methionine</keyword>
<dbReference type="EMBL" id="LJGU01000141">
    <property type="protein sequence ID" value="OEU96415.1"/>
    <property type="molecule type" value="Genomic_DNA"/>
</dbReference>
<gene>
    <name evidence="7" type="primary">trmB</name>
    <name evidence="10" type="ORF">AN216_00030</name>
    <name evidence="9" type="ORF">AN216_20770</name>
</gene>
<dbReference type="Gene3D" id="3.40.50.150">
    <property type="entry name" value="Vaccinia Virus protein VP39"/>
    <property type="match status" value="1"/>
</dbReference>
<sequence>MSENETPSTAPPDAAIPREMPEPSGSPAQSPRPGPAANPAPARPLHGGRTFTPRRGRVTDAQRRALERLWTTWGLEVDGSRLDLRALFDTLPPDAPIVLEIGFGMGEATARMAADDPATGILAVDVHTPGHGHLLRLAERNGSTNLRIANGDALVLLREMLEPDSLDGLRLYFPDPWPKKRHHKRRIVQPEFLDLAAGPLVSGALFELATDWEPYAEHMLEVLDAHPDYVNTAPDGGYAPGQGSRAPTRFEGQGLRKGHRVHDLRFRRR</sequence>
<keyword evidence="11" id="KW-1185">Reference proteome</keyword>
<dbReference type="UniPathway" id="UPA00989"/>
<feature type="binding site" evidence="7">
    <location>
        <position position="175"/>
    </location>
    <ligand>
        <name>S-adenosyl-L-methionine</name>
        <dbReference type="ChEBI" id="CHEBI:59789"/>
    </ligand>
</feature>
<dbReference type="InterPro" id="IPR029063">
    <property type="entry name" value="SAM-dependent_MTases_sf"/>
</dbReference>
<organism evidence="10 11">
    <name type="scientific">Streptomyces oceani</name>
    <dbReference type="NCBI Taxonomy" id="1075402"/>
    <lineage>
        <taxon>Bacteria</taxon>
        <taxon>Bacillati</taxon>
        <taxon>Actinomycetota</taxon>
        <taxon>Actinomycetes</taxon>
        <taxon>Kitasatosporales</taxon>
        <taxon>Streptomycetaceae</taxon>
        <taxon>Streptomyces</taxon>
    </lineage>
</organism>
<dbReference type="Proteomes" id="UP000176101">
    <property type="component" value="Unassembled WGS sequence"/>
</dbReference>
<dbReference type="GO" id="GO:0043527">
    <property type="term" value="C:tRNA methyltransferase complex"/>
    <property type="evidence" value="ECO:0007669"/>
    <property type="project" value="TreeGrafter"/>
</dbReference>
<dbReference type="NCBIfam" id="TIGR00091">
    <property type="entry name" value="tRNA (guanosine(46)-N7)-methyltransferase TrmB"/>
    <property type="match status" value="1"/>
</dbReference>
<evidence type="ECO:0000256" key="3">
    <source>
        <dbReference type="ARBA" id="ARBA00022603"/>
    </source>
</evidence>
<dbReference type="PATRIC" id="fig|1075402.3.peg.260"/>
<dbReference type="EC" id="2.1.1.33" evidence="7"/>
<evidence type="ECO:0000313" key="11">
    <source>
        <dbReference type="Proteomes" id="UP000176101"/>
    </source>
</evidence>
<feature type="binding site" evidence="7">
    <location>
        <position position="125"/>
    </location>
    <ligand>
        <name>S-adenosyl-L-methionine</name>
        <dbReference type="ChEBI" id="CHEBI:59789"/>
    </ligand>
</feature>
<dbReference type="PROSITE" id="PS51625">
    <property type="entry name" value="SAM_MT_TRMB"/>
    <property type="match status" value="1"/>
</dbReference>
<feature type="region of interest" description="Disordered" evidence="8">
    <location>
        <begin position="1"/>
        <end position="59"/>
    </location>
</feature>
<dbReference type="InterPro" id="IPR003358">
    <property type="entry name" value="tRNA_(Gua-N-7)_MeTrfase_Trmb"/>
</dbReference>
<keyword evidence="6 7" id="KW-0819">tRNA processing</keyword>
<dbReference type="PANTHER" id="PTHR23417">
    <property type="entry name" value="3-DEOXY-D-MANNO-OCTULOSONIC-ACID TRANSFERASE/TRNA GUANINE-N 7 - -METHYLTRANSFERASE"/>
    <property type="match status" value="1"/>
</dbReference>
<dbReference type="GO" id="GO:0008176">
    <property type="term" value="F:tRNA (guanine(46)-N7)-methyltransferase activity"/>
    <property type="evidence" value="ECO:0007669"/>
    <property type="project" value="UniProtKB-UniRule"/>
</dbReference>
<keyword evidence="4 7" id="KW-0808">Transferase</keyword>
<feature type="binding site" evidence="7">
    <location>
        <position position="100"/>
    </location>
    <ligand>
        <name>S-adenosyl-L-methionine</name>
        <dbReference type="ChEBI" id="CHEBI:59789"/>
    </ligand>
</feature>
<comment type="pathway">
    <text evidence="7">tRNA modification; N(7)-methylguanine-tRNA biosynthesis.</text>
</comment>
<comment type="catalytic activity">
    <reaction evidence="1 7">
        <text>guanosine(46) in tRNA + S-adenosyl-L-methionine = N(7)-methylguanosine(46) in tRNA + S-adenosyl-L-homocysteine</text>
        <dbReference type="Rhea" id="RHEA:42708"/>
        <dbReference type="Rhea" id="RHEA-COMP:10188"/>
        <dbReference type="Rhea" id="RHEA-COMP:10189"/>
        <dbReference type="ChEBI" id="CHEBI:57856"/>
        <dbReference type="ChEBI" id="CHEBI:59789"/>
        <dbReference type="ChEBI" id="CHEBI:74269"/>
        <dbReference type="ChEBI" id="CHEBI:74480"/>
        <dbReference type="EC" id="2.1.1.33"/>
    </reaction>
</comment>
<feature type="binding site" evidence="7">
    <location>
        <begin position="248"/>
        <end position="251"/>
    </location>
    <ligand>
        <name>substrate</name>
    </ligand>
</feature>
<feature type="binding site" evidence="7">
    <location>
        <position position="179"/>
    </location>
    <ligand>
        <name>substrate</name>
    </ligand>
</feature>
<protein>
    <recommendedName>
        <fullName evidence="7">tRNA (guanine-N(7)-)-methyltransferase</fullName>
        <ecNumber evidence="7">2.1.1.33</ecNumber>
    </recommendedName>
    <alternativeName>
        <fullName evidence="7">tRNA (guanine(46)-N(7))-methyltransferase</fullName>
    </alternativeName>
    <alternativeName>
        <fullName evidence="7">tRNA(m7G46)-methyltransferase</fullName>
    </alternativeName>
</protein>
<dbReference type="EMBL" id="LJGU01000007">
    <property type="protein sequence ID" value="OEV06830.1"/>
    <property type="molecule type" value="Genomic_DNA"/>
</dbReference>
<evidence type="ECO:0000256" key="6">
    <source>
        <dbReference type="ARBA" id="ARBA00022694"/>
    </source>
</evidence>
<evidence type="ECO:0000256" key="1">
    <source>
        <dbReference type="ARBA" id="ARBA00000142"/>
    </source>
</evidence>
<comment type="function">
    <text evidence="2 7">Catalyzes the formation of N(7)-methylguanine at position 46 (m7G46) in tRNA.</text>
</comment>
<evidence type="ECO:0000313" key="10">
    <source>
        <dbReference type="EMBL" id="OEV06830.1"/>
    </source>
</evidence>
<evidence type="ECO:0000256" key="4">
    <source>
        <dbReference type="ARBA" id="ARBA00022679"/>
    </source>
</evidence>
<comment type="caution">
    <text evidence="10">The sequence shown here is derived from an EMBL/GenBank/DDBJ whole genome shotgun (WGS) entry which is preliminary data.</text>
</comment>
<feature type="region of interest" description="Disordered" evidence="8">
    <location>
        <begin position="235"/>
        <end position="257"/>
    </location>
</feature>
<dbReference type="InterPro" id="IPR055361">
    <property type="entry name" value="tRNA_methyltr_TrmB_bact"/>
</dbReference>
<evidence type="ECO:0000256" key="7">
    <source>
        <dbReference type="HAMAP-Rule" id="MF_01057"/>
    </source>
</evidence>
<feature type="compositionally biased region" description="Pro residues" evidence="8">
    <location>
        <begin position="30"/>
        <end position="42"/>
    </location>
</feature>
<evidence type="ECO:0000313" key="9">
    <source>
        <dbReference type="EMBL" id="OEU96415.1"/>
    </source>
</evidence>
<evidence type="ECO:0000256" key="5">
    <source>
        <dbReference type="ARBA" id="ARBA00022691"/>
    </source>
</evidence>
<dbReference type="SUPFAM" id="SSF53335">
    <property type="entry name" value="S-adenosyl-L-methionine-dependent methyltransferases"/>
    <property type="match status" value="1"/>
</dbReference>
<comment type="similarity">
    <text evidence="7">Belongs to the class I-like SAM-binding methyltransferase superfamily. TrmB family.</text>
</comment>
<accession>A0A1E7KSA8</accession>
<evidence type="ECO:0000256" key="2">
    <source>
        <dbReference type="ARBA" id="ARBA00003015"/>
    </source>
</evidence>
<reference evidence="10 11" key="1">
    <citation type="journal article" date="2016" name="Front. Microbiol.">
        <title>Comparative Genomics Analysis of Streptomyces Species Reveals Their Adaptation to the Marine Environment and Their Diversity at the Genomic Level.</title>
        <authorList>
            <person name="Tian X."/>
            <person name="Zhang Z."/>
            <person name="Yang T."/>
            <person name="Chen M."/>
            <person name="Li J."/>
            <person name="Chen F."/>
            <person name="Yang J."/>
            <person name="Li W."/>
            <person name="Zhang B."/>
            <person name="Zhang Z."/>
            <person name="Wu J."/>
            <person name="Zhang C."/>
            <person name="Long L."/>
            <person name="Xiao J."/>
        </authorList>
    </citation>
    <scope>NUCLEOTIDE SEQUENCE [LARGE SCALE GENOMIC DNA]</scope>
    <source>
        <strain evidence="10 11">SCSIO 02100</strain>
    </source>
</reference>
<name>A0A1E7KSA8_9ACTN</name>
<feature type="binding site" evidence="7">
    <location>
        <position position="211"/>
    </location>
    <ligand>
        <name>substrate</name>
    </ligand>
</feature>
<dbReference type="STRING" id="1075402.AN216_00030"/>
<dbReference type="HAMAP" id="MF_01057">
    <property type="entry name" value="tRNA_methyltr_TrmB"/>
    <property type="match status" value="1"/>
</dbReference>
<keyword evidence="3 7" id="KW-0489">Methyltransferase</keyword>
<evidence type="ECO:0000256" key="8">
    <source>
        <dbReference type="SAM" id="MobiDB-lite"/>
    </source>
</evidence>
<dbReference type="AlphaFoldDB" id="A0A1E7KSA8"/>